<keyword evidence="3 4" id="KW-0501">Molybdenum cofactor biosynthesis</keyword>
<dbReference type="GO" id="GO:0030151">
    <property type="term" value="F:molybdenum ion binding"/>
    <property type="evidence" value="ECO:0007669"/>
    <property type="project" value="UniProtKB-UniRule"/>
</dbReference>
<dbReference type="InterPro" id="IPR015424">
    <property type="entry name" value="PyrdxlP-dep_Trfase"/>
</dbReference>
<gene>
    <name evidence="4" type="primary">hxB</name>
    <name evidence="7" type="ORF">C8A04DRAFT_29966</name>
</gene>
<protein>
    <recommendedName>
        <fullName evidence="4">Molybdenum cofactor sulfurase</fullName>
        <shortName evidence="4">MCS</shortName>
        <shortName evidence="4">MOS</shortName>
        <shortName evidence="4">MoCo sulfurase</shortName>
        <ecNumber evidence="4">2.8.1.9</ecNumber>
    </recommendedName>
    <alternativeName>
        <fullName evidence="4">Molybdenum cofactor sulfurtransferase</fullName>
    </alternativeName>
</protein>
<dbReference type="InterPro" id="IPR015421">
    <property type="entry name" value="PyrdxlP-dep_Trfase_major"/>
</dbReference>
<dbReference type="GO" id="GO:0008265">
    <property type="term" value="F:molybdenum cofactor sulfurtransferase activity"/>
    <property type="evidence" value="ECO:0007669"/>
    <property type="project" value="UniProtKB-UniRule"/>
</dbReference>
<dbReference type="GO" id="GO:0016829">
    <property type="term" value="F:lyase activity"/>
    <property type="evidence" value="ECO:0007669"/>
    <property type="project" value="UniProtKB-UniRule"/>
</dbReference>
<dbReference type="Gene3D" id="3.40.640.10">
    <property type="entry name" value="Type I PLP-dependent aspartate aminotransferase-like (Major domain)"/>
    <property type="match status" value="1"/>
</dbReference>
<sequence>MSAREGDDGDLANNCDGYDGYDGYNARVEGFRDKEYPMLNGSIYLDHAGTTLYAKSLMDRFAQEMTSNLFGNPHSASASSQRSTARMEDIRLRVLRFFNADPADFDLVFVANATAGIKLVVDSLRSAPDGFDYVYHQASHTSLVGAREEARNSLCAEDQQVEEWAQEGGKAPSLGNDDDGGDRPLLFAYPAQSNMDGKRYPLTWANDVRGRRGRTGKTYTLLDAAALACSSPLDFGDVDAAPDFAVLSFYKIFGFPDLGALIVRREAEEAFQYRRYFGGGTVDMVVCLKEQWHAPKAQSLHERLEDGTLPIHSIIALDAALDVHKRLFGSMRDVAAHTSFLSKRLRRGLESLRHGNDEPVCVVYSPDARLAAHKLGSGPVVAFNIRNSQGAWISLAEVEKLALLKKFHIRTGGVCNPGGIASTLGLQPWEMRQNFSAGFRCGTDNDILAGKPTGVIRASLGAMSTISDVDNFVAFVVEFYRDGSLPTSTTNSQELTPPPQPHGAAPRLRVHSISIYPIKSCGRFNVPAGVDWEVRPEGLAWDREWCLVHQGTGQALSQKRYPRMALLRPSLDFEHGQLRVSYVGASESEPQLTREISIPLSKNPLFFRPSSGPARHSRVCGEEIQAQTYSADNITSFFSDIIGVPCFLARFPAGGQGKSMRHAKAHLQKHQISPSKTDAPMLPGAFPPSPPDTDTEKAGSRRILLSNESPILAITLPSVEALNQQIRLSRPGNKDVKDVSPDVFRANIALAPSTPDVYLAPYSEDSWFRLRIGPYHHQQQQQQQQQQHVFDLLGACRRCHMVCIDQETAHKSEEPFVTLSKTRRFDGKVFFGVHMCYNSTPGGDGASMTRETQFPTIRVGDAVVPESR</sequence>
<evidence type="ECO:0000256" key="5">
    <source>
        <dbReference type="SAM" id="MobiDB-lite"/>
    </source>
</evidence>
<comment type="catalytic activity">
    <reaction evidence="4">
        <text>Mo-molybdopterin + L-cysteine + AH2 = thio-Mo-molybdopterin + L-alanine + A + H2O</text>
        <dbReference type="Rhea" id="RHEA:42636"/>
        <dbReference type="ChEBI" id="CHEBI:13193"/>
        <dbReference type="ChEBI" id="CHEBI:15377"/>
        <dbReference type="ChEBI" id="CHEBI:17499"/>
        <dbReference type="ChEBI" id="CHEBI:35235"/>
        <dbReference type="ChEBI" id="CHEBI:57972"/>
        <dbReference type="ChEBI" id="CHEBI:71302"/>
        <dbReference type="ChEBI" id="CHEBI:82685"/>
        <dbReference type="EC" id="2.8.1.9"/>
    </reaction>
</comment>
<dbReference type="Pfam" id="PF00266">
    <property type="entry name" value="Aminotran_5"/>
    <property type="match status" value="1"/>
</dbReference>
<feature type="active site" evidence="4">
    <location>
        <position position="415"/>
    </location>
</feature>
<evidence type="ECO:0000259" key="6">
    <source>
        <dbReference type="PROSITE" id="PS51340"/>
    </source>
</evidence>
<dbReference type="Pfam" id="PF03476">
    <property type="entry name" value="MOSC_N"/>
    <property type="match status" value="1"/>
</dbReference>
<dbReference type="InterPro" id="IPR005303">
    <property type="entry name" value="MOCOS_middle"/>
</dbReference>
<keyword evidence="2 4" id="KW-0663">Pyridoxal phosphate</keyword>
<dbReference type="InterPro" id="IPR000192">
    <property type="entry name" value="Aminotrans_V_dom"/>
</dbReference>
<accession>A0AAN6ZM63</accession>
<organism evidence="7 8">
    <name type="scientific">Dichotomopilus funicola</name>
    <dbReference type="NCBI Taxonomy" id="1934379"/>
    <lineage>
        <taxon>Eukaryota</taxon>
        <taxon>Fungi</taxon>
        <taxon>Dikarya</taxon>
        <taxon>Ascomycota</taxon>
        <taxon>Pezizomycotina</taxon>
        <taxon>Sordariomycetes</taxon>
        <taxon>Sordariomycetidae</taxon>
        <taxon>Sordariales</taxon>
        <taxon>Chaetomiaceae</taxon>
        <taxon>Dichotomopilus</taxon>
    </lineage>
</organism>
<evidence type="ECO:0000256" key="4">
    <source>
        <dbReference type="HAMAP-Rule" id="MF_03050"/>
    </source>
</evidence>
<name>A0AAN6ZM63_9PEZI</name>
<evidence type="ECO:0000313" key="7">
    <source>
        <dbReference type="EMBL" id="KAK4142341.1"/>
    </source>
</evidence>
<feature type="region of interest" description="Disordered" evidence="5">
    <location>
        <begin position="673"/>
        <end position="697"/>
    </location>
</feature>
<dbReference type="SUPFAM" id="SSF53383">
    <property type="entry name" value="PLP-dependent transferases"/>
    <property type="match status" value="1"/>
</dbReference>
<dbReference type="Proteomes" id="UP001302676">
    <property type="component" value="Unassembled WGS sequence"/>
</dbReference>
<dbReference type="SUPFAM" id="SSF141673">
    <property type="entry name" value="MOSC N-terminal domain-like"/>
    <property type="match status" value="1"/>
</dbReference>
<dbReference type="PROSITE" id="PS51340">
    <property type="entry name" value="MOSC"/>
    <property type="match status" value="1"/>
</dbReference>
<evidence type="ECO:0000256" key="2">
    <source>
        <dbReference type="ARBA" id="ARBA00022898"/>
    </source>
</evidence>
<comment type="caution">
    <text evidence="7">The sequence shown here is derived from an EMBL/GenBank/DDBJ whole genome shotgun (WGS) entry which is preliminary data.</text>
</comment>
<feature type="modified residue" description="N6-(pyridoxal phosphate)lysine" evidence="4">
    <location>
        <position position="251"/>
    </location>
</feature>
<dbReference type="EMBL" id="MU853598">
    <property type="protein sequence ID" value="KAK4142341.1"/>
    <property type="molecule type" value="Genomic_DNA"/>
</dbReference>
<reference evidence="7" key="1">
    <citation type="journal article" date="2023" name="Mol. Phylogenet. Evol.">
        <title>Genome-scale phylogeny and comparative genomics of the fungal order Sordariales.</title>
        <authorList>
            <person name="Hensen N."/>
            <person name="Bonometti L."/>
            <person name="Westerberg I."/>
            <person name="Brannstrom I.O."/>
            <person name="Guillou S."/>
            <person name="Cros-Aarteil S."/>
            <person name="Calhoun S."/>
            <person name="Haridas S."/>
            <person name="Kuo A."/>
            <person name="Mondo S."/>
            <person name="Pangilinan J."/>
            <person name="Riley R."/>
            <person name="LaButti K."/>
            <person name="Andreopoulos B."/>
            <person name="Lipzen A."/>
            <person name="Chen C."/>
            <person name="Yan M."/>
            <person name="Daum C."/>
            <person name="Ng V."/>
            <person name="Clum A."/>
            <person name="Steindorff A."/>
            <person name="Ohm R.A."/>
            <person name="Martin F."/>
            <person name="Silar P."/>
            <person name="Natvig D.O."/>
            <person name="Lalanne C."/>
            <person name="Gautier V."/>
            <person name="Ament-Velasquez S.L."/>
            <person name="Kruys A."/>
            <person name="Hutchinson M.I."/>
            <person name="Powell A.J."/>
            <person name="Barry K."/>
            <person name="Miller A.N."/>
            <person name="Grigoriev I.V."/>
            <person name="Debuchy R."/>
            <person name="Gladieux P."/>
            <person name="Hiltunen Thoren M."/>
            <person name="Johannesson H."/>
        </authorList>
    </citation>
    <scope>NUCLEOTIDE SEQUENCE</scope>
    <source>
        <strain evidence="7">CBS 141.50</strain>
    </source>
</reference>
<feature type="domain" description="MOSC" evidence="6">
    <location>
        <begin position="684"/>
        <end position="866"/>
    </location>
</feature>
<evidence type="ECO:0000256" key="1">
    <source>
        <dbReference type="ARBA" id="ARBA00022679"/>
    </source>
</evidence>
<keyword evidence="1 4" id="KW-0808">Transferase</keyword>
<dbReference type="PANTHER" id="PTHR14237">
    <property type="entry name" value="MOLYBDOPTERIN COFACTOR SULFURASE MOSC"/>
    <property type="match status" value="1"/>
</dbReference>
<comment type="cofactor">
    <cofactor evidence="4">
        <name>pyridoxal 5'-phosphate</name>
        <dbReference type="ChEBI" id="CHEBI:597326"/>
    </cofactor>
</comment>
<dbReference type="GO" id="GO:0006777">
    <property type="term" value="P:Mo-molybdopterin cofactor biosynthetic process"/>
    <property type="evidence" value="ECO:0007669"/>
    <property type="project" value="UniProtKB-UniRule"/>
</dbReference>
<dbReference type="InterPro" id="IPR028886">
    <property type="entry name" value="MoCo_sulfurase"/>
</dbReference>
<dbReference type="EC" id="2.8.1.9" evidence="4"/>
<keyword evidence="8" id="KW-1185">Reference proteome</keyword>
<proteinExistence type="inferred from homology"/>
<dbReference type="PANTHER" id="PTHR14237:SF80">
    <property type="entry name" value="MOLYBDENUM COFACTOR SULFURASE"/>
    <property type="match status" value="1"/>
</dbReference>
<comment type="function">
    <text evidence="4">Sulfurates the molybdenum cofactor. Sulfation of molybdenum is essential for xanthine dehydrogenase (XDH) and aldehyde oxidase (ADO) enzymes in which molybdenum cofactor is liganded by 1 oxygen and 1 sulfur atom in active form.</text>
</comment>
<dbReference type="AlphaFoldDB" id="A0AAN6ZM63"/>
<comment type="similarity">
    <text evidence="4">Belongs to the class-V pyridoxal-phosphate-dependent aminotransferase family. MOCOS subfamily.</text>
</comment>
<dbReference type="GO" id="GO:0030170">
    <property type="term" value="F:pyridoxal phosphate binding"/>
    <property type="evidence" value="ECO:0007669"/>
    <property type="project" value="UniProtKB-UniRule"/>
</dbReference>
<evidence type="ECO:0000313" key="8">
    <source>
        <dbReference type="Proteomes" id="UP001302676"/>
    </source>
</evidence>
<dbReference type="InterPro" id="IPR005302">
    <property type="entry name" value="MoCF_Sase_C"/>
</dbReference>
<dbReference type="HAMAP" id="MF_03050">
    <property type="entry name" value="MOCOS"/>
    <property type="match status" value="1"/>
</dbReference>
<reference evidence="7" key="2">
    <citation type="submission" date="2023-05" db="EMBL/GenBank/DDBJ databases">
        <authorList>
            <consortium name="Lawrence Berkeley National Laboratory"/>
            <person name="Steindorff A."/>
            <person name="Hensen N."/>
            <person name="Bonometti L."/>
            <person name="Westerberg I."/>
            <person name="Brannstrom I.O."/>
            <person name="Guillou S."/>
            <person name="Cros-Aarteil S."/>
            <person name="Calhoun S."/>
            <person name="Haridas S."/>
            <person name="Kuo A."/>
            <person name="Mondo S."/>
            <person name="Pangilinan J."/>
            <person name="Riley R."/>
            <person name="Labutti K."/>
            <person name="Andreopoulos B."/>
            <person name="Lipzen A."/>
            <person name="Chen C."/>
            <person name="Yanf M."/>
            <person name="Daum C."/>
            <person name="Ng V."/>
            <person name="Clum A."/>
            <person name="Ohm R."/>
            <person name="Martin F."/>
            <person name="Silar P."/>
            <person name="Natvig D."/>
            <person name="Lalanne C."/>
            <person name="Gautier V."/>
            <person name="Ament-Velasquez S.L."/>
            <person name="Kruys A."/>
            <person name="Hutchinson M.I."/>
            <person name="Powell A.J."/>
            <person name="Barry K."/>
            <person name="Miller A.N."/>
            <person name="Grigoriev I.V."/>
            <person name="Debuchy R."/>
            <person name="Gladieux P."/>
            <person name="Thoren M.H."/>
            <person name="Johannesson H."/>
        </authorList>
    </citation>
    <scope>NUCLEOTIDE SEQUENCE</scope>
    <source>
        <strain evidence="7">CBS 141.50</strain>
    </source>
</reference>
<evidence type="ECO:0000256" key="3">
    <source>
        <dbReference type="ARBA" id="ARBA00023150"/>
    </source>
</evidence>
<dbReference type="Pfam" id="PF03473">
    <property type="entry name" value="MOSC"/>
    <property type="match status" value="1"/>
</dbReference>